<protein>
    <submittedName>
        <fullName evidence="7">SCO1/2 family protein</fullName>
    </submittedName>
</protein>
<dbReference type="OrthoDB" id="9790194at2"/>
<sequence>MNRRQVLTGASLAVGAAGFMLTLGWWRSGGQPMTGRDLLPIPIRDMSFSLTDHNGQPFAPSQWLGRPTMVFFGFTFCPDVCPTTLNDISDWLADLGPDADGLNVVLISVDPERDTPTILAEYLSNFDPRIVGLTGRLTELEKAAADFRATFEKLPRDGDYTMNHTAGVFLFAADGQFTSIIDFHEDRRFAIPKIRRILT</sequence>
<dbReference type="InterPro" id="IPR013766">
    <property type="entry name" value="Thioredoxin_domain"/>
</dbReference>
<dbReference type="AlphaFoldDB" id="A0A159Z9J0"/>
<keyword evidence="5" id="KW-0812">Transmembrane</keyword>
<evidence type="ECO:0000259" key="6">
    <source>
        <dbReference type="PROSITE" id="PS51352"/>
    </source>
</evidence>
<feature type="binding site" evidence="3">
    <location>
        <position position="164"/>
    </location>
    <ligand>
        <name>Cu cation</name>
        <dbReference type="ChEBI" id="CHEBI:23378"/>
    </ligand>
</feature>
<comment type="similarity">
    <text evidence="1">Belongs to the SCO1/2 family.</text>
</comment>
<dbReference type="PROSITE" id="PS51352">
    <property type="entry name" value="THIOREDOXIN_2"/>
    <property type="match status" value="1"/>
</dbReference>
<name>A0A159Z9J0_9RHOB</name>
<evidence type="ECO:0000313" key="8">
    <source>
        <dbReference type="Proteomes" id="UP000076128"/>
    </source>
</evidence>
<keyword evidence="5" id="KW-1133">Transmembrane helix</keyword>
<dbReference type="PATRIC" id="fig|1335048.3.peg.5223"/>
<evidence type="ECO:0000256" key="2">
    <source>
        <dbReference type="ARBA" id="ARBA00023008"/>
    </source>
</evidence>
<evidence type="ECO:0000256" key="5">
    <source>
        <dbReference type="SAM" id="Phobius"/>
    </source>
</evidence>
<geneLocation type="plasmid" evidence="8">
    <name>cai42_Plasmidc</name>
</geneLocation>
<keyword evidence="8" id="KW-1185">Reference proteome</keyword>
<feature type="transmembrane region" description="Helical" evidence="5">
    <location>
        <begin position="6"/>
        <end position="26"/>
    </location>
</feature>
<dbReference type="RefSeq" id="WP_066819257.1">
    <property type="nucleotide sequence ID" value="NZ_CP012664.1"/>
</dbReference>
<keyword evidence="7" id="KW-0614">Plasmid</keyword>
<reference evidence="7 8" key="1">
    <citation type="submission" date="2015-09" db="EMBL/GenBank/DDBJ databases">
        <title>Complete genome sequence of Defluviimonas alba cai42t isolated from an oilfield in Xinjiang.</title>
        <authorList>
            <person name="Geng S."/>
            <person name="Pan X."/>
            <person name="Wu X."/>
        </authorList>
    </citation>
    <scope>NUCLEOTIDE SEQUENCE [LARGE SCALE GENOMIC DNA]</scope>
    <source>
        <strain evidence="8">cai42</strain>
        <plasmid evidence="8">cai42_Plasmidc</plasmid>
    </source>
</reference>
<dbReference type="Gene3D" id="3.40.30.10">
    <property type="entry name" value="Glutaredoxin"/>
    <property type="match status" value="1"/>
</dbReference>
<keyword evidence="5" id="KW-0472">Membrane</keyword>
<keyword evidence="2 3" id="KW-0186">Copper</keyword>
<organism evidence="7 8">
    <name type="scientific">Frigidibacter mobilis</name>
    <dbReference type="NCBI Taxonomy" id="1335048"/>
    <lineage>
        <taxon>Bacteria</taxon>
        <taxon>Pseudomonadati</taxon>
        <taxon>Pseudomonadota</taxon>
        <taxon>Alphaproteobacteria</taxon>
        <taxon>Rhodobacterales</taxon>
        <taxon>Paracoccaceae</taxon>
        <taxon>Frigidibacter</taxon>
    </lineage>
</organism>
<dbReference type="Proteomes" id="UP000076128">
    <property type="component" value="Plasmid pcai42C"/>
</dbReference>
<accession>A0A159Z9J0</accession>
<dbReference type="KEGG" id="daa:AKL17_3p0101"/>
<dbReference type="InterPro" id="IPR003782">
    <property type="entry name" value="SCO1/SenC"/>
</dbReference>
<evidence type="ECO:0000256" key="4">
    <source>
        <dbReference type="PIRSR" id="PIRSR603782-2"/>
    </source>
</evidence>
<evidence type="ECO:0000313" key="7">
    <source>
        <dbReference type="EMBL" id="AMY72257.1"/>
    </source>
</evidence>
<dbReference type="PANTHER" id="PTHR12151:SF25">
    <property type="entry name" value="LINALOOL DEHYDRATASE_ISOMERASE DOMAIN-CONTAINING PROTEIN"/>
    <property type="match status" value="1"/>
</dbReference>
<keyword evidence="4" id="KW-1015">Disulfide bond</keyword>
<dbReference type="Pfam" id="PF02630">
    <property type="entry name" value="SCO1-SenC"/>
    <property type="match status" value="1"/>
</dbReference>
<gene>
    <name evidence="7" type="ORF">AKL17_3p0101</name>
</gene>
<dbReference type="InterPro" id="IPR036249">
    <property type="entry name" value="Thioredoxin-like_sf"/>
</dbReference>
<dbReference type="CDD" id="cd02968">
    <property type="entry name" value="SCO"/>
    <property type="match status" value="1"/>
</dbReference>
<dbReference type="PANTHER" id="PTHR12151">
    <property type="entry name" value="ELECTRON TRANSPORT PROTIN SCO1/SENC FAMILY MEMBER"/>
    <property type="match status" value="1"/>
</dbReference>
<dbReference type="SUPFAM" id="SSF52833">
    <property type="entry name" value="Thioredoxin-like"/>
    <property type="match status" value="1"/>
</dbReference>
<proteinExistence type="inferred from homology"/>
<feature type="binding site" evidence="3">
    <location>
        <position position="81"/>
    </location>
    <ligand>
        <name>Cu cation</name>
        <dbReference type="ChEBI" id="CHEBI:23378"/>
    </ligand>
</feature>
<dbReference type="EMBL" id="CP012664">
    <property type="protein sequence ID" value="AMY72257.1"/>
    <property type="molecule type" value="Genomic_DNA"/>
</dbReference>
<evidence type="ECO:0000256" key="1">
    <source>
        <dbReference type="ARBA" id="ARBA00010996"/>
    </source>
</evidence>
<feature type="binding site" evidence="3">
    <location>
        <position position="77"/>
    </location>
    <ligand>
        <name>Cu cation</name>
        <dbReference type="ChEBI" id="CHEBI:23378"/>
    </ligand>
</feature>
<keyword evidence="3" id="KW-0479">Metal-binding</keyword>
<feature type="disulfide bond" description="Redox-active" evidence="4">
    <location>
        <begin position="77"/>
        <end position="81"/>
    </location>
</feature>
<evidence type="ECO:0000256" key="3">
    <source>
        <dbReference type="PIRSR" id="PIRSR603782-1"/>
    </source>
</evidence>
<dbReference type="GO" id="GO:0046872">
    <property type="term" value="F:metal ion binding"/>
    <property type="evidence" value="ECO:0007669"/>
    <property type="project" value="UniProtKB-KW"/>
</dbReference>
<feature type="domain" description="Thioredoxin" evidence="6">
    <location>
        <begin position="39"/>
        <end position="199"/>
    </location>
</feature>